<protein>
    <recommendedName>
        <fullName evidence="2">Amidohydrolase-related domain-containing protein</fullName>
    </recommendedName>
</protein>
<dbReference type="EMBL" id="BARS01032507">
    <property type="protein sequence ID" value="GAG15575.1"/>
    <property type="molecule type" value="Genomic_DNA"/>
</dbReference>
<feature type="non-terminal residue" evidence="1">
    <location>
        <position position="99"/>
    </location>
</feature>
<name>X0VBC1_9ZZZZ</name>
<accession>X0VBC1</accession>
<dbReference type="PANTHER" id="PTHR11647:SF1">
    <property type="entry name" value="COLLAPSIN RESPONSE MEDIATOR PROTEIN"/>
    <property type="match status" value="1"/>
</dbReference>
<comment type="caution">
    <text evidence="1">The sequence shown here is derived from an EMBL/GenBank/DDBJ whole genome shotgun (WGS) entry which is preliminary data.</text>
</comment>
<dbReference type="SUPFAM" id="SSF51338">
    <property type="entry name" value="Composite domain of metallo-dependent hydrolases"/>
    <property type="match status" value="1"/>
</dbReference>
<dbReference type="Gene3D" id="2.30.40.10">
    <property type="entry name" value="Urease, subunit C, domain 1"/>
    <property type="match status" value="1"/>
</dbReference>
<evidence type="ECO:0008006" key="2">
    <source>
        <dbReference type="Google" id="ProtNLM"/>
    </source>
</evidence>
<organism evidence="1">
    <name type="scientific">marine sediment metagenome</name>
    <dbReference type="NCBI Taxonomy" id="412755"/>
    <lineage>
        <taxon>unclassified sequences</taxon>
        <taxon>metagenomes</taxon>
        <taxon>ecological metagenomes</taxon>
    </lineage>
</organism>
<gene>
    <name evidence="1" type="ORF">S01H1_50453</name>
</gene>
<reference evidence="1" key="1">
    <citation type="journal article" date="2014" name="Front. Microbiol.">
        <title>High frequency of phylogenetically diverse reductive dehalogenase-homologous genes in deep subseafloor sedimentary metagenomes.</title>
        <authorList>
            <person name="Kawai M."/>
            <person name="Futagami T."/>
            <person name="Toyoda A."/>
            <person name="Takaki Y."/>
            <person name="Nishi S."/>
            <person name="Hori S."/>
            <person name="Arai W."/>
            <person name="Tsubouchi T."/>
            <person name="Morono Y."/>
            <person name="Uchiyama I."/>
            <person name="Ito T."/>
            <person name="Fujiyama A."/>
            <person name="Inagaki F."/>
            <person name="Takami H."/>
        </authorList>
    </citation>
    <scope>NUCLEOTIDE SEQUENCE</scope>
    <source>
        <strain evidence="1">Expedition CK06-06</strain>
    </source>
</reference>
<proteinExistence type="predicted"/>
<evidence type="ECO:0000313" key="1">
    <source>
        <dbReference type="EMBL" id="GAG15575.1"/>
    </source>
</evidence>
<dbReference type="InterPro" id="IPR011059">
    <property type="entry name" value="Metal-dep_hydrolase_composite"/>
</dbReference>
<dbReference type="AlphaFoldDB" id="X0VBC1"/>
<sequence length="99" mass="10283">MGQASGMSAEGIMGKHRSLAITNGRVLLPTEEIHAADVLIENGRIEAVGPSLAANAKIDAMGGYVLPGLIDVHTHGIRTVNLQDGTLEEYASIEAAFGT</sequence>
<dbReference type="GO" id="GO:0016810">
    <property type="term" value="F:hydrolase activity, acting on carbon-nitrogen (but not peptide) bonds"/>
    <property type="evidence" value="ECO:0007669"/>
    <property type="project" value="InterPro"/>
</dbReference>
<dbReference type="PANTHER" id="PTHR11647">
    <property type="entry name" value="HYDRANTOINASE/DIHYDROPYRIMIDINASE FAMILY MEMBER"/>
    <property type="match status" value="1"/>
</dbReference>
<dbReference type="InterPro" id="IPR050378">
    <property type="entry name" value="Metallo-dep_Hydrolases_sf"/>
</dbReference>